<dbReference type="InterPro" id="IPR038584">
    <property type="entry name" value="Ribosomal_bL33_sf"/>
</dbReference>
<accession>A0A6J1RBH6</accession>
<evidence type="ECO:0000313" key="5">
    <source>
        <dbReference type="Proteomes" id="UP000504618"/>
    </source>
</evidence>
<evidence type="ECO:0000256" key="2">
    <source>
        <dbReference type="ARBA" id="ARBA00022980"/>
    </source>
</evidence>
<dbReference type="GO" id="GO:1990904">
    <property type="term" value="C:ribonucleoprotein complex"/>
    <property type="evidence" value="ECO:0007669"/>
    <property type="project" value="UniProtKB-KW"/>
</dbReference>
<evidence type="ECO:0000256" key="4">
    <source>
        <dbReference type="ARBA" id="ARBA00035436"/>
    </source>
</evidence>
<dbReference type="CTD" id="9553"/>
<dbReference type="Proteomes" id="UP000504618">
    <property type="component" value="Unplaced"/>
</dbReference>
<protein>
    <recommendedName>
        <fullName evidence="4">39S ribosomal protein L33, mitochondrial</fullName>
    </recommendedName>
</protein>
<reference evidence="6" key="1">
    <citation type="submission" date="2025-08" db="UniProtKB">
        <authorList>
            <consortium name="RefSeq"/>
        </authorList>
    </citation>
    <scope>IDENTIFICATION</scope>
    <source>
        <tissue evidence="6">Whole body</tissue>
    </source>
</reference>
<sequence>MSMHVLVVAESIISGHRLVRVRERLADKLEFIYFDPYIQQKTLYKEKKKLHSL</sequence>
<organism evidence="5 6">
    <name type="scientific">Temnothorax curvispinosus</name>
    <dbReference type="NCBI Taxonomy" id="300111"/>
    <lineage>
        <taxon>Eukaryota</taxon>
        <taxon>Metazoa</taxon>
        <taxon>Ecdysozoa</taxon>
        <taxon>Arthropoda</taxon>
        <taxon>Hexapoda</taxon>
        <taxon>Insecta</taxon>
        <taxon>Pterygota</taxon>
        <taxon>Neoptera</taxon>
        <taxon>Endopterygota</taxon>
        <taxon>Hymenoptera</taxon>
        <taxon>Apocrita</taxon>
        <taxon>Aculeata</taxon>
        <taxon>Formicoidea</taxon>
        <taxon>Formicidae</taxon>
        <taxon>Myrmicinae</taxon>
        <taxon>Temnothorax</taxon>
    </lineage>
</organism>
<dbReference type="GO" id="GO:0005840">
    <property type="term" value="C:ribosome"/>
    <property type="evidence" value="ECO:0007669"/>
    <property type="project" value="UniProtKB-KW"/>
</dbReference>
<dbReference type="Gene3D" id="2.20.28.120">
    <property type="entry name" value="Ribosomal protein L33"/>
    <property type="match status" value="1"/>
</dbReference>
<dbReference type="AlphaFoldDB" id="A0A6J1RBH6"/>
<dbReference type="InterPro" id="IPR011332">
    <property type="entry name" value="Ribosomal_zn-bd"/>
</dbReference>
<name>A0A6J1RBH6_9HYME</name>
<dbReference type="RefSeq" id="XP_024892087.1">
    <property type="nucleotide sequence ID" value="XM_025036319.1"/>
</dbReference>
<keyword evidence="2 6" id="KW-0689">Ribosomal protein</keyword>
<comment type="similarity">
    <text evidence="1">Belongs to the bacterial ribosomal protein bL33 family.</text>
</comment>
<proteinExistence type="inferred from homology"/>
<dbReference type="GO" id="GO:0006412">
    <property type="term" value="P:translation"/>
    <property type="evidence" value="ECO:0007669"/>
    <property type="project" value="InterPro"/>
</dbReference>
<keyword evidence="5" id="KW-1185">Reference proteome</keyword>
<dbReference type="OrthoDB" id="275534at2759"/>
<dbReference type="SUPFAM" id="SSF57829">
    <property type="entry name" value="Zn-binding ribosomal proteins"/>
    <property type="match status" value="1"/>
</dbReference>
<evidence type="ECO:0000256" key="3">
    <source>
        <dbReference type="ARBA" id="ARBA00023274"/>
    </source>
</evidence>
<dbReference type="GeneID" id="112467636"/>
<keyword evidence="3" id="KW-0687">Ribonucleoprotein</keyword>
<evidence type="ECO:0000313" key="6">
    <source>
        <dbReference type="RefSeq" id="XP_024892087.1"/>
    </source>
</evidence>
<gene>
    <name evidence="6" type="primary">LOC112467636</name>
</gene>
<evidence type="ECO:0000256" key="1">
    <source>
        <dbReference type="ARBA" id="ARBA00007596"/>
    </source>
</evidence>